<dbReference type="EMBL" id="SNVW01000001">
    <property type="protein sequence ID" value="TDN46605.1"/>
    <property type="molecule type" value="Genomic_DNA"/>
</dbReference>
<organism evidence="2 3">
    <name type="scientific">Curtobacterium flaccumfaciens</name>
    <dbReference type="NCBI Taxonomy" id="2035"/>
    <lineage>
        <taxon>Bacteria</taxon>
        <taxon>Bacillati</taxon>
        <taxon>Actinomycetota</taxon>
        <taxon>Actinomycetes</taxon>
        <taxon>Micrococcales</taxon>
        <taxon>Microbacteriaceae</taxon>
        <taxon>Curtobacterium</taxon>
    </lineage>
</organism>
<name>A0A4R6DNP3_9MICO</name>
<dbReference type="InterPro" id="IPR043750">
    <property type="entry name" value="DUF5695"/>
</dbReference>
<dbReference type="SUPFAM" id="SSF49899">
    <property type="entry name" value="Concanavalin A-like lectins/glucanases"/>
    <property type="match status" value="1"/>
</dbReference>
<dbReference type="Gene3D" id="2.60.120.200">
    <property type="match status" value="1"/>
</dbReference>
<dbReference type="InterPro" id="IPR013783">
    <property type="entry name" value="Ig-like_fold"/>
</dbReference>
<feature type="chain" id="PRO_5020510479" description="Concanavalin A-like lectin/glucanase superfamily protein" evidence="1">
    <location>
        <begin position="35"/>
        <end position="1295"/>
    </location>
</feature>
<evidence type="ECO:0008006" key="4">
    <source>
        <dbReference type="Google" id="ProtNLM"/>
    </source>
</evidence>
<dbReference type="InterPro" id="IPR013320">
    <property type="entry name" value="ConA-like_dom_sf"/>
</dbReference>
<feature type="signal peptide" evidence="1">
    <location>
        <begin position="1"/>
        <end position="34"/>
    </location>
</feature>
<proteinExistence type="predicted"/>
<sequence>MLLSRTRSRLTAGVVAIATAAAVAVLAHPGSATAATQIANTISSTKLAAGFASDGSIQSLKIPGDTYDTQYVMNPDTAPEQAAETNAKYKQWLGNVMFSYATGNGTISKTGVGTTPWKKAWTTESADGRTVSVNGNTVTVTYKNSTDAEGVKGFTFTQTYTVAADGSITWKQNVENTSGQRLVLGDWGLPIPANELWKGGDSIYETRVLTHSYVGKNGSYLTLQRPSGQGPGIMITADTGTGSGFEYQDRWRTQEVGDTSWAWNSDNESSNIKGLNVYYPNSTAIQSTNRGYLGSTATTLAAGASKTLTFHISKFTSDNDRQDVLYNQGLLDTTVVPGLVVPYDQTAQAAFRIKGTITSVTAKNNNDLGGANPTNPKVTFSRANGDYRIYSIAFDKTQLGTNLVTVNYTDAAGRSRSSVLQFSVTDKVANALNAHADFMVKNQQWTTADGITTDDIRYGTYDDWMMNAADGSLPSSTKAPEGKRNEYAGYYGLGDDWGLPHGEFLAAKNALDPVKTQVQSLDLYLEKAVWEHLMGNTADTTKPSYLVYDFWEQGKPGAANTTPSYRGYAYPHIYNTFFSMYQIAKQNPGLISYSHPSKWYLTQAYGVFKELYDGPVAYNWNTGLMGELTTPALIDALRTEGMTQQANDIEAKMAVKYKNFSSEKYPYGSEYSYDNTGEEAVYTLAKLNVNADKANALRMMRDIVAKTRAARGQMPVWYWYADPTTITGENWWQFQYSIALAGYTMDDYINHTSALETGTDAVTPTERAELQRLNYASKLGAIANVNSGQISNVPANIGASAWSYQSEKGNLGTLGVGGGTNVQLLNGWRGMTGESDLNLWGALQNMSADVVTDDPIFGTIGYGATVSSDQSSTTVQPTDGVQRKLNLVSQQLSVDLNSDRYTQAVVGKNSADLRLDLANVSGAAHTGSFDVTGLAQGTYSVLVNGQAQRKINVYTPAAAAGTLRAPTSVTYQVPAGSSYTVRLVTAAPDANTAPKVNAGADQTGIVNGLDDVTLSGSATDDGLGNPNGTLNSTWTVNTKPSGATATISDPKSLHPTVKVSGAGNYLFTLTGSDGSLQSTDSVKVTVTAPAPMPTNWVNYTFATASGKTVPDTSGSGNNATLNGTAAVTSDAGTSALRLDGADGSYLQLPNDIVSRGTSMTISTRLKVDSVQTFGRIFDFGSNTTKYMFLTPALGDGHVGFAISNAGNGAETQITSDYTMKANTWTTLKLTFKPNSDGTTTGTLYADGTQIGQNTAMKVAPKDLGRTTGDYLGKSQFPDPYLKGTIDTFEIHGDVR</sequence>
<dbReference type="Gene3D" id="2.60.40.10">
    <property type="entry name" value="Immunoglobulins"/>
    <property type="match status" value="1"/>
</dbReference>
<dbReference type="Proteomes" id="UP000295764">
    <property type="component" value="Unassembled WGS sequence"/>
</dbReference>
<dbReference type="RefSeq" id="WP_133518456.1">
    <property type="nucleotide sequence ID" value="NZ_SNVW01000001.1"/>
</dbReference>
<accession>A0A4R6DNP3</accession>
<dbReference type="Pfam" id="PF18951">
    <property type="entry name" value="DUF5695"/>
    <property type="match status" value="1"/>
</dbReference>
<evidence type="ECO:0000313" key="3">
    <source>
        <dbReference type="Proteomes" id="UP000295764"/>
    </source>
</evidence>
<gene>
    <name evidence="2" type="ORF">EDF64_101471</name>
</gene>
<protein>
    <recommendedName>
        <fullName evidence="4">Concanavalin A-like lectin/glucanase superfamily protein</fullName>
    </recommendedName>
</protein>
<reference evidence="2 3" key="1">
    <citation type="submission" date="2019-03" db="EMBL/GenBank/DDBJ databases">
        <title>Genomic analyses of the natural microbiome of Caenorhabditis elegans.</title>
        <authorList>
            <person name="Samuel B."/>
        </authorList>
    </citation>
    <scope>NUCLEOTIDE SEQUENCE [LARGE SCALE GENOMIC DNA]</scope>
    <source>
        <strain evidence="2 3">JUb65</strain>
    </source>
</reference>
<comment type="caution">
    <text evidence="2">The sequence shown here is derived from an EMBL/GenBank/DDBJ whole genome shotgun (WGS) entry which is preliminary data.</text>
</comment>
<dbReference type="Pfam" id="PF22352">
    <property type="entry name" value="K319L-like_PKD"/>
    <property type="match status" value="1"/>
</dbReference>
<evidence type="ECO:0000313" key="2">
    <source>
        <dbReference type="EMBL" id="TDN46605.1"/>
    </source>
</evidence>
<keyword evidence="1" id="KW-0732">Signal</keyword>
<dbReference type="GO" id="GO:0005975">
    <property type="term" value="P:carbohydrate metabolic process"/>
    <property type="evidence" value="ECO:0007669"/>
    <property type="project" value="UniProtKB-ARBA"/>
</dbReference>
<evidence type="ECO:0000256" key="1">
    <source>
        <dbReference type="SAM" id="SignalP"/>
    </source>
</evidence>
<dbReference type="OrthoDB" id="9761789at2"/>